<evidence type="ECO:0000256" key="1">
    <source>
        <dbReference type="SAM" id="MobiDB-lite"/>
    </source>
</evidence>
<comment type="caution">
    <text evidence="2">The sequence shown here is derived from an EMBL/GenBank/DDBJ whole genome shotgun (WGS) entry which is preliminary data.</text>
</comment>
<keyword evidence="3" id="KW-1185">Reference proteome</keyword>
<protein>
    <submittedName>
        <fullName evidence="2">Uncharacterized protein</fullName>
    </submittedName>
</protein>
<proteinExistence type="predicted"/>
<dbReference type="EMBL" id="JAACJO010000002">
    <property type="protein sequence ID" value="KAF5361993.1"/>
    <property type="molecule type" value="Genomic_DNA"/>
</dbReference>
<feature type="compositionally biased region" description="Low complexity" evidence="1">
    <location>
        <begin position="185"/>
        <end position="205"/>
    </location>
</feature>
<sequence length="250" mass="26916">MHLWNTFSGYRLQSNSRTSNYNVRNSHSPATNLLGKATLELKLSIELDMPGEGMSAGWVMLKRTVASEKATVLLLMEPLSLRDRLMPEFFQRSYAFCDSSSSSSSKLTPTVAVSSLRGMMHGNTITSTSTVPPKASSSPNIQIPPRRPPLFTPQTTLPLLPEPPAPKPPLPPRPGTRPISSIGGNSVTLNTTTSSTSSSHSTISNPLASSRESTFHPRTWAYTLTGTAACVGYGFVDGFNTESLTVNTIS</sequence>
<feature type="compositionally biased region" description="Pro residues" evidence="1">
    <location>
        <begin position="160"/>
        <end position="175"/>
    </location>
</feature>
<gene>
    <name evidence="2" type="ORF">D9756_002765</name>
</gene>
<dbReference type="Proteomes" id="UP000559027">
    <property type="component" value="Unassembled WGS sequence"/>
</dbReference>
<dbReference type="OrthoDB" id="10264848at2759"/>
<feature type="compositionally biased region" description="Polar residues" evidence="1">
    <location>
        <begin position="123"/>
        <end position="141"/>
    </location>
</feature>
<evidence type="ECO:0000313" key="3">
    <source>
        <dbReference type="Proteomes" id="UP000559027"/>
    </source>
</evidence>
<evidence type="ECO:0000313" key="2">
    <source>
        <dbReference type="EMBL" id="KAF5361993.1"/>
    </source>
</evidence>
<reference evidence="2 3" key="1">
    <citation type="journal article" date="2020" name="ISME J.">
        <title>Uncovering the hidden diversity of litter-decomposition mechanisms in mushroom-forming fungi.</title>
        <authorList>
            <person name="Floudas D."/>
            <person name="Bentzer J."/>
            <person name="Ahren D."/>
            <person name="Johansson T."/>
            <person name="Persson P."/>
            <person name="Tunlid A."/>
        </authorList>
    </citation>
    <scope>NUCLEOTIDE SEQUENCE [LARGE SCALE GENOMIC DNA]</scope>
    <source>
        <strain evidence="2 3">CBS 146.42</strain>
    </source>
</reference>
<organism evidence="2 3">
    <name type="scientific">Leucocoprinus leucothites</name>
    <dbReference type="NCBI Taxonomy" id="201217"/>
    <lineage>
        <taxon>Eukaryota</taxon>
        <taxon>Fungi</taxon>
        <taxon>Dikarya</taxon>
        <taxon>Basidiomycota</taxon>
        <taxon>Agaricomycotina</taxon>
        <taxon>Agaricomycetes</taxon>
        <taxon>Agaricomycetidae</taxon>
        <taxon>Agaricales</taxon>
        <taxon>Agaricineae</taxon>
        <taxon>Agaricaceae</taxon>
        <taxon>Leucocoprinus</taxon>
    </lineage>
</organism>
<name>A0A8H5GBQ6_9AGAR</name>
<accession>A0A8H5GBQ6</accession>
<feature type="region of interest" description="Disordered" evidence="1">
    <location>
        <begin position="122"/>
        <end position="212"/>
    </location>
</feature>
<dbReference type="AlphaFoldDB" id="A0A8H5GBQ6"/>